<feature type="region of interest" description="Disordered" evidence="1">
    <location>
        <begin position="1"/>
        <end position="23"/>
    </location>
</feature>
<dbReference type="EnsemblPlants" id="ORUFI06G26850.1">
    <property type="protein sequence ID" value="ORUFI06G26850.1"/>
    <property type="gene ID" value="ORUFI06G26850"/>
</dbReference>
<evidence type="ECO:0000313" key="3">
    <source>
        <dbReference type="Proteomes" id="UP000008022"/>
    </source>
</evidence>
<reference evidence="3" key="1">
    <citation type="submission" date="2013-06" db="EMBL/GenBank/DDBJ databases">
        <authorList>
            <person name="Zhao Q."/>
        </authorList>
    </citation>
    <scope>NUCLEOTIDE SEQUENCE</scope>
    <source>
        <strain evidence="3">cv. W1943</strain>
    </source>
</reference>
<feature type="region of interest" description="Disordered" evidence="1">
    <location>
        <begin position="82"/>
        <end position="129"/>
    </location>
</feature>
<sequence>MKLGRQSRGERETERTPAKKKMGGIRPLASILVLYMEGGGRTHMSDLSAFSISLFLLNNRIDEGTQQRLKPPARLSTAREQVAATAHQERPTAWRRTRSGREREGGGDGGAEREQEVAVREEAVERWPI</sequence>
<protein>
    <submittedName>
        <fullName evidence="2">Uncharacterized protein</fullName>
    </submittedName>
</protein>
<dbReference type="Gramene" id="ORUFI06G26850.1">
    <property type="protein sequence ID" value="ORUFI06G26850.1"/>
    <property type="gene ID" value="ORUFI06G26850"/>
</dbReference>
<dbReference type="AlphaFoldDB" id="A0A0E0Q1Q4"/>
<reference evidence="2" key="2">
    <citation type="submission" date="2015-06" db="UniProtKB">
        <authorList>
            <consortium name="EnsemblPlants"/>
        </authorList>
    </citation>
    <scope>IDENTIFICATION</scope>
</reference>
<dbReference type="Proteomes" id="UP000008022">
    <property type="component" value="Unassembled WGS sequence"/>
</dbReference>
<dbReference type="STRING" id="4529.A0A0E0Q1Q4"/>
<keyword evidence="3" id="KW-1185">Reference proteome</keyword>
<evidence type="ECO:0000313" key="2">
    <source>
        <dbReference type="EnsemblPlants" id="ORUFI06G26850.1"/>
    </source>
</evidence>
<organism evidence="2 3">
    <name type="scientific">Oryza rufipogon</name>
    <name type="common">Brownbeard rice</name>
    <name type="synonym">Asian wild rice</name>
    <dbReference type="NCBI Taxonomy" id="4529"/>
    <lineage>
        <taxon>Eukaryota</taxon>
        <taxon>Viridiplantae</taxon>
        <taxon>Streptophyta</taxon>
        <taxon>Embryophyta</taxon>
        <taxon>Tracheophyta</taxon>
        <taxon>Spermatophyta</taxon>
        <taxon>Magnoliopsida</taxon>
        <taxon>Liliopsida</taxon>
        <taxon>Poales</taxon>
        <taxon>Poaceae</taxon>
        <taxon>BOP clade</taxon>
        <taxon>Oryzoideae</taxon>
        <taxon>Oryzeae</taxon>
        <taxon>Oryzinae</taxon>
        <taxon>Oryza</taxon>
    </lineage>
</organism>
<feature type="compositionally biased region" description="Basic and acidic residues" evidence="1">
    <location>
        <begin position="7"/>
        <end position="17"/>
    </location>
</feature>
<feature type="compositionally biased region" description="Basic and acidic residues" evidence="1">
    <location>
        <begin position="99"/>
        <end position="129"/>
    </location>
</feature>
<evidence type="ECO:0000256" key="1">
    <source>
        <dbReference type="SAM" id="MobiDB-lite"/>
    </source>
</evidence>
<name>A0A0E0Q1Q4_ORYRU</name>
<accession>A0A0E0Q1Q4</accession>
<proteinExistence type="predicted"/>
<dbReference type="HOGENOM" id="CLU_1952361_0_0_1"/>